<evidence type="ECO:0000313" key="2">
    <source>
        <dbReference type="Proteomes" id="UP000326912"/>
    </source>
</evidence>
<dbReference type="InterPro" id="IPR029061">
    <property type="entry name" value="THDP-binding"/>
</dbReference>
<sequence length="130" mass="14822">MIGDLSLYHDLNGLLAASLHHLNLTIVLINNDGGGIFSFLPQAQYPEHFEQLFGVPIGLDFQHASQLYGGQFHSVDSWELFRADVLQSIHNGGLHIVQVRTERSSNVHMHRRLWNLLDQEIHKQIFVPAY</sequence>
<evidence type="ECO:0000313" key="1">
    <source>
        <dbReference type="EMBL" id="GER90161.1"/>
    </source>
</evidence>
<dbReference type="AlphaFoldDB" id="A0A5J4KUH9"/>
<comment type="caution">
    <text evidence="1">The sequence shown here is derived from an EMBL/GenBank/DDBJ whole genome shotgun (WGS) entry which is preliminary data.</text>
</comment>
<proteinExistence type="predicted"/>
<dbReference type="EMBL" id="BKZW01000002">
    <property type="protein sequence ID" value="GER90161.1"/>
    <property type="molecule type" value="Genomic_DNA"/>
</dbReference>
<dbReference type="PANTHER" id="PTHR42916:SF1">
    <property type="entry name" value="PROTEIN PHYLLO, CHLOROPLASTIC"/>
    <property type="match status" value="1"/>
</dbReference>
<keyword evidence="2" id="KW-1185">Reference proteome</keyword>
<gene>
    <name evidence="1" type="ORF">KDW_43230</name>
</gene>
<protein>
    <recommendedName>
        <fullName evidence="3">Thiamine pyrophosphate enzyme TPP-binding domain-containing protein</fullName>
    </recommendedName>
</protein>
<name>A0A5J4KUH9_9CHLR</name>
<dbReference type="Gene3D" id="3.40.50.970">
    <property type="match status" value="1"/>
</dbReference>
<dbReference type="SUPFAM" id="SSF52518">
    <property type="entry name" value="Thiamin diphosphate-binding fold (THDP-binding)"/>
    <property type="match status" value="1"/>
</dbReference>
<evidence type="ECO:0008006" key="3">
    <source>
        <dbReference type="Google" id="ProtNLM"/>
    </source>
</evidence>
<organism evidence="1 2">
    <name type="scientific">Dictyobacter vulcani</name>
    <dbReference type="NCBI Taxonomy" id="2607529"/>
    <lineage>
        <taxon>Bacteria</taxon>
        <taxon>Bacillati</taxon>
        <taxon>Chloroflexota</taxon>
        <taxon>Ktedonobacteria</taxon>
        <taxon>Ktedonobacterales</taxon>
        <taxon>Dictyobacteraceae</taxon>
        <taxon>Dictyobacter</taxon>
    </lineage>
</organism>
<dbReference type="PANTHER" id="PTHR42916">
    <property type="entry name" value="2-SUCCINYL-5-ENOLPYRUVYL-6-HYDROXY-3-CYCLOHEXENE-1-CARBOXYLATE SYNTHASE"/>
    <property type="match status" value="1"/>
</dbReference>
<accession>A0A5J4KUH9</accession>
<dbReference type="Proteomes" id="UP000326912">
    <property type="component" value="Unassembled WGS sequence"/>
</dbReference>
<reference evidence="1 2" key="1">
    <citation type="submission" date="2019-10" db="EMBL/GenBank/DDBJ databases">
        <title>Dictyobacter vulcani sp. nov., within the class Ktedonobacteria, isolated from soil of volcanic Mt. Zao.</title>
        <authorList>
            <person name="Zheng Y."/>
            <person name="Wang C.M."/>
            <person name="Sakai Y."/>
            <person name="Abe K."/>
            <person name="Yokota A."/>
            <person name="Yabe S."/>
        </authorList>
    </citation>
    <scope>NUCLEOTIDE SEQUENCE [LARGE SCALE GENOMIC DNA]</scope>
    <source>
        <strain evidence="1 2">W12</strain>
    </source>
</reference>